<evidence type="ECO:0000313" key="1">
    <source>
        <dbReference type="EMBL" id="RLM27035.1"/>
    </source>
</evidence>
<gene>
    <name evidence="1" type="ORF">BIY29_03830</name>
</gene>
<evidence type="ECO:0000313" key="2">
    <source>
        <dbReference type="Proteomes" id="UP000285648"/>
    </source>
</evidence>
<protein>
    <submittedName>
        <fullName evidence="1">Uncharacterized protein</fullName>
    </submittedName>
</protein>
<name>A0A421DRZ7_9GAMM</name>
<proteinExistence type="predicted"/>
<reference evidence="1 2" key="1">
    <citation type="submission" date="2016-09" db="EMBL/GenBank/DDBJ databases">
        <authorList>
            <person name="Doonan J."/>
            <person name="Pachebat J.A."/>
            <person name="Golyshin P.N."/>
            <person name="Denman S."/>
            <person name="Mcdonald J.E."/>
        </authorList>
    </citation>
    <scope>NUCLEOTIDE SEQUENCE [LARGE SCALE GENOMIC DNA]</scope>
    <source>
        <strain evidence="1 2">NCPPB 3934</strain>
    </source>
</reference>
<dbReference type="Proteomes" id="UP000285648">
    <property type="component" value="Unassembled WGS sequence"/>
</dbReference>
<dbReference type="EMBL" id="MJLZ01000005">
    <property type="protein sequence ID" value="RLM27035.1"/>
    <property type="molecule type" value="Genomic_DNA"/>
</dbReference>
<dbReference type="AlphaFoldDB" id="A0A421DRZ7"/>
<comment type="caution">
    <text evidence="1">The sequence shown here is derived from an EMBL/GenBank/DDBJ whole genome shotgun (WGS) entry which is preliminary data.</text>
</comment>
<sequence>MVSANQRAAIINIVNKGIVYPYPVARRGDRLCTSLSIFISFRLFPKAFFPGVNLALPPVHSFFYPSQLVEAIV</sequence>
<organism evidence="1 2">
    <name type="scientific">Brenneria alni</name>
    <dbReference type="NCBI Taxonomy" id="71656"/>
    <lineage>
        <taxon>Bacteria</taxon>
        <taxon>Pseudomonadati</taxon>
        <taxon>Pseudomonadota</taxon>
        <taxon>Gammaproteobacteria</taxon>
        <taxon>Enterobacterales</taxon>
        <taxon>Pectobacteriaceae</taxon>
        <taxon>Brenneria</taxon>
    </lineage>
</organism>
<accession>A0A421DRZ7</accession>
<keyword evidence="2" id="KW-1185">Reference proteome</keyword>